<organism evidence="1 2">
    <name type="scientific">Sinorhizobium americanum</name>
    <dbReference type="NCBI Taxonomy" id="194963"/>
    <lineage>
        <taxon>Bacteria</taxon>
        <taxon>Pseudomonadati</taxon>
        <taxon>Pseudomonadota</taxon>
        <taxon>Alphaproteobacteria</taxon>
        <taxon>Hyphomicrobiales</taxon>
        <taxon>Rhizobiaceae</taxon>
        <taxon>Sinorhizobium/Ensifer group</taxon>
        <taxon>Sinorhizobium</taxon>
    </lineage>
</organism>
<dbReference type="EMBL" id="SLVU01000008">
    <property type="protein sequence ID" value="TCN30322.1"/>
    <property type="molecule type" value="Genomic_DNA"/>
</dbReference>
<gene>
    <name evidence="1" type="ORF">EV184_108196</name>
</gene>
<proteinExistence type="predicted"/>
<sequence length="215" mass="24750">MSELTESEIQALCERYPLPEGVEDCVMSREELAETLQVSLNTVSSWLSKGMPMLQEGGPGKSYELQLSACFAWRQAQKADEDLRSERVRKAQQAMRLALTGGSTGDTIEALDPKTRREILAAQREQELFERDRNQLMRRDDVRDTFEIVYGIIRDRMNAAPDMIERKNALEPKLVQELIDTCDDIVADVRSAIDRFWRERPVREAVPERRDLFDA</sequence>
<protein>
    <submittedName>
        <fullName evidence="1">DNA packaging protein Nu1</fullName>
    </submittedName>
</protein>
<comment type="caution">
    <text evidence="1">The sequence shown here is derived from an EMBL/GenBank/DDBJ whole genome shotgun (WGS) entry which is preliminary data.</text>
</comment>
<accession>A0A4R2BTX5</accession>
<dbReference type="InterPro" id="IPR009061">
    <property type="entry name" value="DNA-bd_dom_put_sf"/>
</dbReference>
<dbReference type="SUPFAM" id="SSF46955">
    <property type="entry name" value="Putative DNA-binding domain"/>
    <property type="match status" value="1"/>
</dbReference>
<dbReference type="RefSeq" id="WP_132075854.1">
    <property type="nucleotide sequence ID" value="NZ_SLVU01000008.1"/>
</dbReference>
<dbReference type="InterPro" id="IPR036388">
    <property type="entry name" value="WH-like_DNA-bd_sf"/>
</dbReference>
<reference evidence="1 2" key="1">
    <citation type="submission" date="2019-03" db="EMBL/GenBank/DDBJ databases">
        <title>Genomic Encyclopedia of Type Strains, Phase IV (KMG-V): Genome sequencing to study the core and pangenomes of soil and plant-associated prokaryotes.</title>
        <authorList>
            <person name="Whitman W."/>
        </authorList>
    </citation>
    <scope>NUCLEOTIDE SEQUENCE [LARGE SCALE GENOMIC DNA]</scope>
    <source>
        <strain evidence="1 2">23C40</strain>
    </source>
</reference>
<evidence type="ECO:0000313" key="1">
    <source>
        <dbReference type="EMBL" id="TCN30322.1"/>
    </source>
</evidence>
<dbReference type="Proteomes" id="UP000295043">
    <property type="component" value="Unassembled WGS sequence"/>
</dbReference>
<name>A0A4R2BTX5_9HYPH</name>
<dbReference type="InterPro" id="IPR010906">
    <property type="entry name" value="Phage_lambda_Nu1_terminase-ssu"/>
</dbReference>
<dbReference type="Gene3D" id="1.10.10.10">
    <property type="entry name" value="Winged helix-like DNA-binding domain superfamily/Winged helix DNA-binding domain"/>
    <property type="match status" value="1"/>
</dbReference>
<dbReference type="AlphaFoldDB" id="A0A4R2BTX5"/>
<evidence type="ECO:0000313" key="2">
    <source>
        <dbReference type="Proteomes" id="UP000295043"/>
    </source>
</evidence>
<dbReference type="Pfam" id="PF07471">
    <property type="entry name" value="Phage_Nu1"/>
    <property type="match status" value="1"/>
</dbReference>